<feature type="transmembrane region" description="Helical" evidence="14">
    <location>
        <begin position="48"/>
        <end position="69"/>
    </location>
</feature>
<dbReference type="InterPro" id="IPR001932">
    <property type="entry name" value="PPM-type_phosphatase-like_dom"/>
</dbReference>
<feature type="compositionally biased region" description="Basic and acidic residues" evidence="13">
    <location>
        <begin position="20"/>
        <end position="29"/>
    </location>
</feature>
<keyword evidence="12 14" id="KW-0472">Membrane</keyword>
<dbReference type="Proteomes" id="UP000828924">
    <property type="component" value="Chromosome"/>
</dbReference>
<dbReference type="SUPFAM" id="SSF81606">
    <property type="entry name" value="PP2C-like"/>
    <property type="match status" value="1"/>
</dbReference>
<evidence type="ECO:0000259" key="16">
    <source>
        <dbReference type="SMART" id="SM00331"/>
    </source>
</evidence>
<protein>
    <submittedName>
        <fullName evidence="17">SpoIIE family protein phosphatase</fullName>
    </submittedName>
</protein>
<dbReference type="InterPro" id="IPR033463">
    <property type="entry name" value="sCache_3"/>
</dbReference>
<evidence type="ECO:0000256" key="2">
    <source>
        <dbReference type="ARBA" id="ARBA00022475"/>
    </source>
</evidence>
<dbReference type="Pfam" id="PF17203">
    <property type="entry name" value="sCache_3_2"/>
    <property type="match status" value="1"/>
</dbReference>
<name>A0ABY3WRX8_9ACTN</name>
<keyword evidence="18" id="KW-1185">Reference proteome</keyword>
<dbReference type="SUPFAM" id="SSF55781">
    <property type="entry name" value="GAF domain-like"/>
    <property type="match status" value="1"/>
</dbReference>
<evidence type="ECO:0000313" key="17">
    <source>
        <dbReference type="EMBL" id="UNM13325.1"/>
    </source>
</evidence>
<comment type="subcellular location">
    <subcellularLocation>
        <location evidence="1">Cell membrane</location>
        <topology evidence="1">Multi-pass membrane protein</topology>
    </subcellularLocation>
</comment>
<dbReference type="PANTHER" id="PTHR43156:SF2">
    <property type="entry name" value="STAGE II SPORULATION PROTEIN E"/>
    <property type="match status" value="1"/>
</dbReference>
<dbReference type="SUPFAM" id="SSF55785">
    <property type="entry name" value="PYP-like sensor domain (PAS domain)"/>
    <property type="match status" value="1"/>
</dbReference>
<dbReference type="SUPFAM" id="SSF103190">
    <property type="entry name" value="Sensory domain-like"/>
    <property type="match status" value="1"/>
</dbReference>
<evidence type="ECO:0000256" key="4">
    <source>
        <dbReference type="ARBA" id="ARBA00022679"/>
    </source>
</evidence>
<evidence type="ECO:0000256" key="14">
    <source>
        <dbReference type="SAM" id="Phobius"/>
    </source>
</evidence>
<dbReference type="InterPro" id="IPR003594">
    <property type="entry name" value="HATPase_dom"/>
</dbReference>
<dbReference type="InterPro" id="IPR036890">
    <property type="entry name" value="HATPase_C_sf"/>
</dbReference>
<keyword evidence="10 14" id="KW-1133">Transmembrane helix</keyword>
<evidence type="ECO:0000256" key="8">
    <source>
        <dbReference type="ARBA" id="ARBA00022801"/>
    </source>
</evidence>
<evidence type="ECO:0000256" key="13">
    <source>
        <dbReference type="SAM" id="MobiDB-lite"/>
    </source>
</evidence>
<keyword evidence="7" id="KW-0418">Kinase</keyword>
<evidence type="ECO:0000313" key="18">
    <source>
        <dbReference type="Proteomes" id="UP000828924"/>
    </source>
</evidence>
<keyword evidence="5 14" id="KW-0812">Transmembrane</keyword>
<keyword evidence="2" id="KW-1003">Cell membrane</keyword>
<evidence type="ECO:0000256" key="1">
    <source>
        <dbReference type="ARBA" id="ARBA00004651"/>
    </source>
</evidence>
<dbReference type="EMBL" id="CP071872">
    <property type="protein sequence ID" value="UNM13325.1"/>
    <property type="molecule type" value="Genomic_DNA"/>
</dbReference>
<dbReference type="Gene3D" id="3.60.40.10">
    <property type="entry name" value="PPM-type phosphatase domain"/>
    <property type="match status" value="1"/>
</dbReference>
<dbReference type="SMART" id="SM00331">
    <property type="entry name" value="PP2C_SIG"/>
    <property type="match status" value="1"/>
</dbReference>
<evidence type="ECO:0000256" key="11">
    <source>
        <dbReference type="ARBA" id="ARBA00023012"/>
    </source>
</evidence>
<dbReference type="Pfam" id="PF13185">
    <property type="entry name" value="GAF_2"/>
    <property type="match status" value="1"/>
</dbReference>
<accession>A0ABY3WRX8</accession>
<dbReference type="Pfam" id="PF07228">
    <property type="entry name" value="SpoIIE"/>
    <property type="match status" value="1"/>
</dbReference>
<dbReference type="InterPro" id="IPR052016">
    <property type="entry name" value="Bact_Sigma-Reg"/>
</dbReference>
<dbReference type="Pfam" id="PF13581">
    <property type="entry name" value="HATPase_c_2"/>
    <property type="match status" value="1"/>
</dbReference>
<dbReference type="SUPFAM" id="SSF55874">
    <property type="entry name" value="ATPase domain of HSP90 chaperone/DNA topoisomerase II/histidine kinase"/>
    <property type="match status" value="1"/>
</dbReference>
<dbReference type="CDD" id="cd16936">
    <property type="entry name" value="HATPase_RsbW-like"/>
    <property type="match status" value="1"/>
</dbReference>
<feature type="domain" description="PPM-type phosphatase" evidence="16">
    <location>
        <begin position="565"/>
        <end position="783"/>
    </location>
</feature>
<keyword evidence="9" id="KW-0067">ATP-binding</keyword>
<evidence type="ECO:0000259" key="15">
    <source>
        <dbReference type="SMART" id="SM00065"/>
    </source>
</evidence>
<feature type="domain" description="GAF" evidence="15">
    <location>
        <begin position="374"/>
        <end position="544"/>
    </location>
</feature>
<keyword evidence="6" id="KW-0547">Nucleotide-binding</keyword>
<keyword evidence="4" id="KW-0808">Transferase</keyword>
<dbReference type="InterPro" id="IPR029151">
    <property type="entry name" value="Sensor-like_sf"/>
</dbReference>
<organism evidence="17 18">
    <name type="scientific">Streptomyces formicae</name>
    <dbReference type="NCBI Taxonomy" id="1616117"/>
    <lineage>
        <taxon>Bacteria</taxon>
        <taxon>Bacillati</taxon>
        <taxon>Actinomycetota</taxon>
        <taxon>Actinomycetes</taxon>
        <taxon>Kitasatosporales</taxon>
        <taxon>Streptomycetaceae</taxon>
        <taxon>Streptomyces</taxon>
    </lineage>
</organism>
<dbReference type="Gene3D" id="3.30.565.10">
    <property type="entry name" value="Histidine kinase-like ATPase, C-terminal domain"/>
    <property type="match status" value="1"/>
</dbReference>
<dbReference type="InterPro" id="IPR035965">
    <property type="entry name" value="PAS-like_dom_sf"/>
</dbReference>
<evidence type="ECO:0000256" key="9">
    <source>
        <dbReference type="ARBA" id="ARBA00022840"/>
    </source>
</evidence>
<dbReference type="Gene3D" id="3.30.450.40">
    <property type="match status" value="1"/>
</dbReference>
<dbReference type="SMART" id="SM00065">
    <property type="entry name" value="GAF"/>
    <property type="match status" value="1"/>
</dbReference>
<dbReference type="RefSeq" id="WP_381595592.1">
    <property type="nucleotide sequence ID" value="NZ_CP071872.1"/>
</dbReference>
<evidence type="ECO:0000256" key="3">
    <source>
        <dbReference type="ARBA" id="ARBA00022553"/>
    </source>
</evidence>
<dbReference type="PANTHER" id="PTHR43156">
    <property type="entry name" value="STAGE II SPORULATION PROTEIN E-RELATED"/>
    <property type="match status" value="1"/>
</dbReference>
<dbReference type="InterPro" id="IPR036457">
    <property type="entry name" value="PPM-type-like_dom_sf"/>
</dbReference>
<evidence type="ECO:0000256" key="12">
    <source>
        <dbReference type="ARBA" id="ARBA00023136"/>
    </source>
</evidence>
<feature type="region of interest" description="Disordered" evidence="13">
    <location>
        <begin position="1"/>
        <end position="35"/>
    </location>
</feature>
<gene>
    <name evidence="17" type="ORF">J4032_19160</name>
</gene>
<keyword evidence="8" id="KW-0378">Hydrolase</keyword>
<dbReference type="Gene3D" id="3.30.450.20">
    <property type="entry name" value="PAS domain"/>
    <property type="match status" value="2"/>
</dbReference>
<evidence type="ECO:0000256" key="5">
    <source>
        <dbReference type="ARBA" id="ARBA00022692"/>
    </source>
</evidence>
<proteinExistence type="predicted"/>
<keyword evidence="3" id="KW-0597">Phosphoprotein</keyword>
<evidence type="ECO:0000256" key="10">
    <source>
        <dbReference type="ARBA" id="ARBA00022989"/>
    </source>
</evidence>
<sequence>MIGRSRRSRLTAVRPPGPRRSSDQRERPANQRRGHRSFLGMHSLATQVFLLQAIVVILLVIAASVALVLQARSDSVEDAEGRSLSTAETFAHAPGTAAALKAPDPAALLQPATDQAQRGAGVDFIAVLGLDGIRYTDTERHLIGKRVDGDISRAVAGDAYTEMFSGRPRDAVRSMVPVTDAEGKVVGLVSAGIQVANVGELLDQQLPVLMWSAAGALALATGGAALISRRLQRQTHGLAPTEMTRMYEHHDAVLHAVREGVLIVSGDGRLVLANDEARRLLDLPPDADRKPVSQLNLGPGMTQLLVSGEEVSDRVFLSGDRLLAVNTRPTAPYGGVPGVVASLRDTTELRALTGRAEIAGERLTLLYEAGLRIGTTLDVRRTAEELAEVAVPRFAEFTTVELLDHVLHGEEPTSTATEMRRTALRGVRADPPLQPVGDVIRFVIPTTPMAMALDSGQAVLARDLTELEGWRSQDPEGARNALAYGIRSLITVPLQARGVVLGMANFWRTSHQPLFDEDDASVAEELAARSAVAIDNARRFTREHAMAVTLQRSLLPRDLPQQDALDVAWRYLPAQAGVGGDWFDVIPLPGLRVALVVGDVVGHGMHAAATMGRLRTAVLNFSSLDLPPADLLAHLDDLVIRIDADQKAEDVDRAQVTGATCLYAVYDSVSGRCTFAHAGHVPPAVVDPDAGVRFPELPVSPPLGVGGHPFEETELTLAEGSRLVLFTDGLVEDRRRDIDEGLERLRAAISPPGLTPEETCVAVTDAMLPATSTDDIALLVARTRLLPKEQVAVWDVPLDAAQVSRVRADAARKLSDWGLDGCSFTTELVLSELLTNALRYGTEPVQARLLYGRTLVCEVSDGSNTSPHLRRAATTDEGGRGLFLVAQFAQRWGTRYVRGGKIIWAELAPAGELPDEPVMAFDDEVAW</sequence>
<evidence type="ECO:0000256" key="6">
    <source>
        <dbReference type="ARBA" id="ARBA00022741"/>
    </source>
</evidence>
<reference evidence="17 18" key="1">
    <citation type="submission" date="2021-03" db="EMBL/GenBank/DDBJ databases">
        <title>Complete genome of Streptomyces formicae strain 1H-GS9 (DSM 100524).</title>
        <authorList>
            <person name="Atanasov K.E."/>
            <person name="Altabella T."/>
            <person name="Ferrer A."/>
        </authorList>
    </citation>
    <scope>NUCLEOTIDE SEQUENCE [LARGE SCALE GENOMIC DNA]</scope>
    <source>
        <strain evidence="17 18">1H-GS9</strain>
    </source>
</reference>
<dbReference type="InterPro" id="IPR029016">
    <property type="entry name" value="GAF-like_dom_sf"/>
</dbReference>
<keyword evidence="11" id="KW-0902">Two-component regulatory system</keyword>
<evidence type="ECO:0000256" key="7">
    <source>
        <dbReference type="ARBA" id="ARBA00022777"/>
    </source>
</evidence>
<dbReference type="CDD" id="cd18773">
    <property type="entry name" value="PDC1_HK_sensor"/>
    <property type="match status" value="1"/>
</dbReference>
<dbReference type="InterPro" id="IPR003018">
    <property type="entry name" value="GAF"/>
</dbReference>